<keyword evidence="3" id="KW-1133">Transmembrane helix</keyword>
<dbReference type="NCBIfam" id="TIGR02098">
    <property type="entry name" value="MJ0042_CXXC"/>
    <property type="match status" value="1"/>
</dbReference>
<feature type="domain" description="Zinc finger/thioredoxin putative" evidence="4">
    <location>
        <begin position="4"/>
        <end position="36"/>
    </location>
</feature>
<accession>A0A9D5JWW4</accession>
<sequence>MAVIICPSCGVKYRLSDSQVSEEGRIRCKKCSTVFRIQDNLEAAEPPQPAESAPDANALNFDFSEDGQFAQSSPLPEDEPSKSQEDLALDLNLDDMTLDFNDSSQAPAPELDFSFSAAVPEAPPEEDEEDIFEEDDSGEYGEEEDFFGGLGADNTGDDAADDQNLDISFDSYAPPEEEDAPADDLLEGQAEQEEAPEPHEAASEAQTMTLDGFSLGEDAPDSEVSEEAPAENEDVSAFESSLDQGLSDDYAQDYDEATHAEEEDLPTCCIDSLAMGLPRCEICGRNLEGKDQFLAQELQRRRRQELKSELIHSDSQVSFSEEYLEQEQDEGETAVSEDFTDVEQALDALADGTFQKTLQKQESRKSVVRTLKLVGIGIIVVIGVIAGVFWKLLPSSHEKLLSRYKELSAQQSPDVEALVALFLDAAIENDQQIFEQVSVMSAIPNITHAEVLGVGEIYGESSIGNPGRTQITLQEEIANLEKLRADKEEELRLYMAKNLSPTLIEESLADLRQRLKTLTAEFEAKEAESEQKLSELRQDLQETEQDLQEAEENIQKYMDAVDEQLKAVYLASVRNKESLAERRQKILALMAQEEKAHLRRLEEIKAEYTPQISSLHERITAEEERLEEAKLLEDQENSPVVVLPREIERLTQMIAEKKNALEEAEQNLQKALQFFTQQNEKKQIVSNQAQAEFVQVSRNVAVSIRAGGGSEQQVSVVLKQYQAILPERTLESSWLVEKIAK</sequence>
<comment type="caution">
    <text evidence="5">The sequence shown here is derived from an EMBL/GenBank/DDBJ whole genome shotgun (WGS) entry which is preliminary data.</text>
</comment>
<dbReference type="Pfam" id="PF13717">
    <property type="entry name" value="Zn_ribbon_4"/>
    <property type="match status" value="1"/>
</dbReference>
<organism evidence="5 6">
    <name type="scientific">candidate division KSB3 bacterium</name>
    <dbReference type="NCBI Taxonomy" id="2044937"/>
    <lineage>
        <taxon>Bacteria</taxon>
        <taxon>candidate division KSB3</taxon>
    </lineage>
</organism>
<keyword evidence="3" id="KW-0812">Transmembrane</keyword>
<dbReference type="EMBL" id="WJJP01000441">
    <property type="protein sequence ID" value="MBD3325624.1"/>
    <property type="molecule type" value="Genomic_DNA"/>
</dbReference>
<proteinExistence type="predicted"/>
<gene>
    <name evidence="5" type="ORF">GF339_13650</name>
</gene>
<dbReference type="AlphaFoldDB" id="A0A9D5JWW4"/>
<dbReference type="InterPro" id="IPR011723">
    <property type="entry name" value="Znf/thioredoxin_put"/>
</dbReference>
<evidence type="ECO:0000259" key="4">
    <source>
        <dbReference type="Pfam" id="PF13717"/>
    </source>
</evidence>
<feature type="region of interest" description="Disordered" evidence="2">
    <location>
        <begin position="44"/>
        <end position="243"/>
    </location>
</feature>
<feature type="coiled-coil region" evidence="1">
    <location>
        <begin position="470"/>
        <end position="567"/>
    </location>
</feature>
<evidence type="ECO:0000313" key="5">
    <source>
        <dbReference type="EMBL" id="MBD3325624.1"/>
    </source>
</evidence>
<evidence type="ECO:0000256" key="3">
    <source>
        <dbReference type="SAM" id="Phobius"/>
    </source>
</evidence>
<keyword evidence="1" id="KW-0175">Coiled coil</keyword>
<evidence type="ECO:0000256" key="1">
    <source>
        <dbReference type="SAM" id="Coils"/>
    </source>
</evidence>
<evidence type="ECO:0000256" key="2">
    <source>
        <dbReference type="SAM" id="MobiDB-lite"/>
    </source>
</evidence>
<keyword evidence="3" id="KW-0472">Membrane</keyword>
<feature type="transmembrane region" description="Helical" evidence="3">
    <location>
        <begin position="373"/>
        <end position="393"/>
    </location>
</feature>
<name>A0A9D5JWW4_9BACT</name>
<evidence type="ECO:0000313" key="6">
    <source>
        <dbReference type="Proteomes" id="UP000649604"/>
    </source>
</evidence>
<feature type="coiled-coil region" evidence="1">
    <location>
        <begin position="612"/>
        <end position="681"/>
    </location>
</feature>
<feature type="compositionally biased region" description="Acidic residues" evidence="2">
    <location>
        <begin position="123"/>
        <end position="146"/>
    </location>
</feature>
<dbReference type="Proteomes" id="UP000649604">
    <property type="component" value="Unassembled WGS sequence"/>
</dbReference>
<protein>
    <recommendedName>
        <fullName evidence="4">Zinc finger/thioredoxin putative domain-containing protein</fullName>
    </recommendedName>
</protein>
<feature type="compositionally biased region" description="Acidic residues" evidence="2">
    <location>
        <begin position="175"/>
        <end position="195"/>
    </location>
</feature>
<reference evidence="5" key="1">
    <citation type="submission" date="2019-11" db="EMBL/GenBank/DDBJ databases">
        <title>Microbial mats filling the niche in hypersaline microbial mats.</title>
        <authorList>
            <person name="Wong H.L."/>
            <person name="Macleod F.I."/>
            <person name="White R.A. III"/>
            <person name="Burns B.P."/>
        </authorList>
    </citation>
    <scope>NUCLEOTIDE SEQUENCE</scope>
    <source>
        <strain evidence="5">Rbin_158</strain>
    </source>
</reference>
<feature type="compositionally biased region" description="Acidic residues" evidence="2">
    <location>
        <begin position="155"/>
        <end position="164"/>
    </location>
</feature>
<feature type="compositionally biased region" description="Acidic residues" evidence="2">
    <location>
        <begin position="218"/>
        <end position="236"/>
    </location>
</feature>